<dbReference type="GO" id="GO:0006355">
    <property type="term" value="P:regulation of DNA-templated transcription"/>
    <property type="evidence" value="ECO:0007669"/>
    <property type="project" value="InterPro"/>
</dbReference>
<dbReference type="InterPro" id="IPR002197">
    <property type="entry name" value="HTH_Fis"/>
</dbReference>
<dbReference type="Pfam" id="PF25601">
    <property type="entry name" value="AAA_lid_14"/>
    <property type="match status" value="1"/>
</dbReference>
<dbReference type="SUPFAM" id="SSF52540">
    <property type="entry name" value="P-loop containing nucleoside triphosphate hydrolases"/>
    <property type="match status" value="1"/>
</dbReference>
<feature type="domain" description="Response regulatory" evidence="10">
    <location>
        <begin position="11"/>
        <end position="125"/>
    </location>
</feature>
<keyword evidence="5" id="KW-0805">Transcription regulation</keyword>
<evidence type="ECO:0000313" key="11">
    <source>
        <dbReference type="EMBL" id="RJP65919.1"/>
    </source>
</evidence>
<dbReference type="Proteomes" id="UP000285961">
    <property type="component" value="Unassembled WGS sequence"/>
</dbReference>
<dbReference type="SUPFAM" id="SSF46689">
    <property type="entry name" value="Homeodomain-like"/>
    <property type="match status" value="1"/>
</dbReference>
<dbReference type="InterPro" id="IPR025943">
    <property type="entry name" value="Sigma_54_int_dom_ATP-bd_2"/>
</dbReference>
<feature type="modified residue" description="4-aspartylphosphate" evidence="8">
    <location>
        <position position="60"/>
    </location>
</feature>
<protein>
    <submittedName>
        <fullName evidence="11">Sigma-54-dependent Fis family transcriptional regulator</fullName>
    </submittedName>
</protein>
<feature type="domain" description="Sigma-54 factor interaction" evidence="9">
    <location>
        <begin position="154"/>
        <end position="383"/>
    </location>
</feature>
<dbReference type="PROSITE" id="PS50110">
    <property type="entry name" value="RESPONSE_REGULATORY"/>
    <property type="match status" value="1"/>
</dbReference>
<evidence type="ECO:0000313" key="12">
    <source>
        <dbReference type="Proteomes" id="UP000285961"/>
    </source>
</evidence>
<dbReference type="AlphaFoldDB" id="A0A419ER75"/>
<gene>
    <name evidence="11" type="ORF">C4532_16975</name>
</gene>
<proteinExistence type="predicted"/>
<dbReference type="Pfam" id="PF00158">
    <property type="entry name" value="Sigma54_activat"/>
    <property type="match status" value="1"/>
</dbReference>
<accession>A0A419ER75</accession>
<evidence type="ECO:0000256" key="1">
    <source>
        <dbReference type="ARBA" id="ARBA00022553"/>
    </source>
</evidence>
<dbReference type="SUPFAM" id="SSF52172">
    <property type="entry name" value="CheY-like"/>
    <property type="match status" value="1"/>
</dbReference>
<evidence type="ECO:0000256" key="2">
    <source>
        <dbReference type="ARBA" id="ARBA00022741"/>
    </source>
</evidence>
<dbReference type="PROSITE" id="PS00688">
    <property type="entry name" value="SIGMA54_INTERACT_3"/>
    <property type="match status" value="1"/>
</dbReference>
<dbReference type="PANTHER" id="PTHR32071:SF57">
    <property type="entry name" value="C4-DICARBOXYLATE TRANSPORT TRANSCRIPTIONAL REGULATORY PROTEIN DCTD"/>
    <property type="match status" value="1"/>
</dbReference>
<keyword evidence="3" id="KW-0067">ATP-binding</keyword>
<dbReference type="PROSITE" id="PS50045">
    <property type="entry name" value="SIGMA54_INTERACT_4"/>
    <property type="match status" value="1"/>
</dbReference>
<dbReference type="PRINTS" id="PR01590">
    <property type="entry name" value="HTHFIS"/>
</dbReference>
<keyword evidence="7" id="KW-0804">Transcription</keyword>
<dbReference type="InterPro" id="IPR009057">
    <property type="entry name" value="Homeodomain-like_sf"/>
</dbReference>
<organism evidence="11 12">
    <name type="scientific">Candidatus Abyssobacteria bacterium SURF_17</name>
    <dbReference type="NCBI Taxonomy" id="2093361"/>
    <lineage>
        <taxon>Bacteria</taxon>
        <taxon>Pseudomonadati</taxon>
        <taxon>Candidatus Hydrogenedentota</taxon>
        <taxon>Candidatus Abyssobacteria</taxon>
    </lineage>
</organism>
<evidence type="ECO:0000256" key="8">
    <source>
        <dbReference type="PROSITE-ProRule" id="PRU00169"/>
    </source>
</evidence>
<name>A0A419ER75_9BACT</name>
<dbReference type="InterPro" id="IPR003593">
    <property type="entry name" value="AAA+_ATPase"/>
</dbReference>
<evidence type="ECO:0000256" key="4">
    <source>
        <dbReference type="ARBA" id="ARBA00023012"/>
    </source>
</evidence>
<sequence>MTDVTPSVRVNIAIIDDDDAARESIGQMLRLRGFGVEEFPSAIAALEWVPLCDAHCVIADVKMPWMDGEQFLAEVKKRNYQVPVIMLTGHGDIPMAVRCLKSGAYDFLEKPFEEDVLLASVRRAVELTKFRHESEELRRRLDMMCLDEDQFCGMVGRSRVMQDVYEQIRVYARSDAPVLILGETGVGKELAARAIHSLSARVNGPFVPVNAGALSETLLESELFGHARGAFTGATFKRDGKIVMASGGTLLLDEIESLSERAQVHLLRVIEDGLVQPLGQDELRSVDVRVVATTNVNLRELVQQGRIREDFYHRINVLTIVIPPLRERREDIPLLASHFSKAAANRSGIPVPRFPEETFGKMMTHSWPGNIRELKNAIERMVITSSRGVTGSFEMDESFVDQRLLSLPATPGRLHDAMELTERQVIESALREHHGEVGATSGALGISRRALYERMKKYGLIKEQFKARGNEHISPMGDSRP</sequence>
<keyword evidence="2" id="KW-0547">Nucleotide-binding</keyword>
<evidence type="ECO:0000256" key="7">
    <source>
        <dbReference type="ARBA" id="ARBA00023163"/>
    </source>
</evidence>
<dbReference type="InterPro" id="IPR001789">
    <property type="entry name" value="Sig_transdc_resp-reg_receiver"/>
</dbReference>
<dbReference type="PROSITE" id="PS00676">
    <property type="entry name" value="SIGMA54_INTERACT_2"/>
    <property type="match status" value="1"/>
</dbReference>
<dbReference type="Gene3D" id="1.10.8.60">
    <property type="match status" value="1"/>
</dbReference>
<dbReference type="InterPro" id="IPR011006">
    <property type="entry name" value="CheY-like_superfamily"/>
</dbReference>
<dbReference type="Gene3D" id="3.40.50.2300">
    <property type="match status" value="1"/>
</dbReference>
<dbReference type="Pfam" id="PF02954">
    <property type="entry name" value="HTH_8"/>
    <property type="match status" value="1"/>
</dbReference>
<keyword evidence="4" id="KW-0902">Two-component regulatory system</keyword>
<evidence type="ECO:0000256" key="5">
    <source>
        <dbReference type="ARBA" id="ARBA00023015"/>
    </source>
</evidence>
<keyword evidence="1 8" id="KW-0597">Phosphoprotein</keyword>
<dbReference type="SMART" id="SM00382">
    <property type="entry name" value="AAA"/>
    <property type="match status" value="1"/>
</dbReference>
<dbReference type="InterPro" id="IPR002078">
    <property type="entry name" value="Sigma_54_int"/>
</dbReference>
<dbReference type="PANTHER" id="PTHR32071">
    <property type="entry name" value="TRANSCRIPTIONAL REGULATORY PROTEIN"/>
    <property type="match status" value="1"/>
</dbReference>
<dbReference type="CDD" id="cd00009">
    <property type="entry name" value="AAA"/>
    <property type="match status" value="1"/>
</dbReference>
<evidence type="ECO:0000259" key="10">
    <source>
        <dbReference type="PROSITE" id="PS50110"/>
    </source>
</evidence>
<dbReference type="InterPro" id="IPR058031">
    <property type="entry name" value="AAA_lid_NorR"/>
</dbReference>
<dbReference type="Gene3D" id="3.40.50.300">
    <property type="entry name" value="P-loop containing nucleotide triphosphate hydrolases"/>
    <property type="match status" value="1"/>
</dbReference>
<dbReference type="InterPro" id="IPR027417">
    <property type="entry name" value="P-loop_NTPase"/>
</dbReference>
<dbReference type="FunFam" id="3.40.50.300:FF:000006">
    <property type="entry name" value="DNA-binding transcriptional regulator NtrC"/>
    <property type="match status" value="1"/>
</dbReference>
<dbReference type="Gene3D" id="1.10.10.60">
    <property type="entry name" value="Homeodomain-like"/>
    <property type="match status" value="1"/>
</dbReference>
<dbReference type="GO" id="GO:0005524">
    <property type="term" value="F:ATP binding"/>
    <property type="evidence" value="ECO:0007669"/>
    <property type="project" value="UniProtKB-KW"/>
</dbReference>
<dbReference type="FunFam" id="3.40.50.2300:FF:000018">
    <property type="entry name" value="DNA-binding transcriptional regulator NtrC"/>
    <property type="match status" value="1"/>
</dbReference>
<dbReference type="Pfam" id="PF00072">
    <property type="entry name" value="Response_reg"/>
    <property type="match status" value="1"/>
</dbReference>
<dbReference type="GO" id="GO:0043565">
    <property type="term" value="F:sequence-specific DNA binding"/>
    <property type="evidence" value="ECO:0007669"/>
    <property type="project" value="InterPro"/>
</dbReference>
<evidence type="ECO:0000259" key="9">
    <source>
        <dbReference type="PROSITE" id="PS50045"/>
    </source>
</evidence>
<comment type="caution">
    <text evidence="11">The sequence shown here is derived from an EMBL/GenBank/DDBJ whole genome shotgun (WGS) entry which is preliminary data.</text>
</comment>
<dbReference type="InterPro" id="IPR025944">
    <property type="entry name" value="Sigma_54_int_dom_CS"/>
</dbReference>
<evidence type="ECO:0000256" key="3">
    <source>
        <dbReference type="ARBA" id="ARBA00022840"/>
    </source>
</evidence>
<reference evidence="11 12" key="1">
    <citation type="journal article" date="2017" name="ISME J.">
        <title>Energy and carbon metabolisms in a deep terrestrial subsurface fluid microbial community.</title>
        <authorList>
            <person name="Momper L."/>
            <person name="Jungbluth S.P."/>
            <person name="Lee M.D."/>
            <person name="Amend J.P."/>
        </authorList>
    </citation>
    <scope>NUCLEOTIDE SEQUENCE [LARGE SCALE GENOMIC DNA]</scope>
    <source>
        <strain evidence="11">SURF_17</strain>
    </source>
</reference>
<dbReference type="GO" id="GO:0000160">
    <property type="term" value="P:phosphorelay signal transduction system"/>
    <property type="evidence" value="ECO:0007669"/>
    <property type="project" value="UniProtKB-KW"/>
</dbReference>
<keyword evidence="6" id="KW-0238">DNA-binding</keyword>
<evidence type="ECO:0000256" key="6">
    <source>
        <dbReference type="ARBA" id="ARBA00023125"/>
    </source>
</evidence>
<dbReference type="SMART" id="SM00448">
    <property type="entry name" value="REC"/>
    <property type="match status" value="1"/>
</dbReference>
<dbReference type="EMBL" id="QZKI01000121">
    <property type="protein sequence ID" value="RJP65919.1"/>
    <property type="molecule type" value="Genomic_DNA"/>
</dbReference>